<keyword evidence="1" id="KW-1133">Transmembrane helix</keyword>
<organism evidence="2 3">
    <name type="scientific">Nocardioides currus</name>
    <dbReference type="NCBI Taxonomy" id="2133958"/>
    <lineage>
        <taxon>Bacteria</taxon>
        <taxon>Bacillati</taxon>
        <taxon>Actinomycetota</taxon>
        <taxon>Actinomycetes</taxon>
        <taxon>Propionibacteriales</taxon>
        <taxon>Nocardioidaceae</taxon>
        <taxon>Nocardioides</taxon>
    </lineage>
</organism>
<comment type="caution">
    <text evidence="2">The sequence shown here is derived from an EMBL/GenBank/DDBJ whole genome shotgun (WGS) entry which is preliminary data.</text>
</comment>
<dbReference type="OrthoDB" id="3543412at2"/>
<name>A0A2R7Z2J2_9ACTN</name>
<feature type="transmembrane region" description="Helical" evidence="1">
    <location>
        <begin position="69"/>
        <end position="91"/>
    </location>
</feature>
<keyword evidence="1" id="KW-0812">Transmembrane</keyword>
<dbReference type="EMBL" id="PYXZ01000001">
    <property type="protein sequence ID" value="PUA82847.1"/>
    <property type="molecule type" value="Genomic_DNA"/>
</dbReference>
<gene>
    <name evidence="2" type="ORF">C7S10_03805</name>
</gene>
<dbReference type="AlphaFoldDB" id="A0A2R7Z2J2"/>
<keyword evidence="1" id="KW-0472">Membrane</keyword>
<dbReference type="PANTHER" id="PTHR38441:SF1">
    <property type="entry name" value="MEMBRANE PROTEIN"/>
    <property type="match status" value="1"/>
</dbReference>
<dbReference type="Pfam" id="PF04341">
    <property type="entry name" value="DUF485"/>
    <property type="match status" value="1"/>
</dbReference>
<dbReference type="InterPro" id="IPR007436">
    <property type="entry name" value="DUF485"/>
</dbReference>
<dbReference type="PANTHER" id="PTHR38441">
    <property type="entry name" value="INTEGRAL MEMBRANE PROTEIN-RELATED"/>
    <property type="match status" value="1"/>
</dbReference>
<evidence type="ECO:0000313" key="2">
    <source>
        <dbReference type="EMBL" id="PUA82847.1"/>
    </source>
</evidence>
<accession>A0A2R7Z2J2</accession>
<reference evidence="2 3" key="1">
    <citation type="submission" date="2018-03" db="EMBL/GenBank/DDBJ databases">
        <authorList>
            <person name="Keele B.F."/>
        </authorList>
    </citation>
    <scope>NUCLEOTIDE SEQUENCE [LARGE SCALE GENOMIC DNA]</scope>
    <source>
        <strain evidence="2 3">IB-3</strain>
    </source>
</reference>
<evidence type="ECO:0000313" key="3">
    <source>
        <dbReference type="Proteomes" id="UP000244867"/>
    </source>
</evidence>
<feature type="transmembrane region" description="Helical" evidence="1">
    <location>
        <begin position="35"/>
        <end position="57"/>
    </location>
</feature>
<dbReference type="RefSeq" id="WP_108343032.1">
    <property type="nucleotide sequence ID" value="NZ_PYXZ01000001.1"/>
</dbReference>
<protein>
    <submittedName>
        <fullName evidence="2">DUF485 domain-containing protein</fullName>
    </submittedName>
</protein>
<dbReference type="Proteomes" id="UP000244867">
    <property type="component" value="Unassembled WGS sequence"/>
</dbReference>
<sequence>MSIESNERAATHDPVYDRLHATPEFAELRQRYRSFVFPATIAFLVWYALFVVMSMWAGDFMGTKVVGNINVALIFGLLQFVTTFALAWVYARYSNAKLDPLAQELDAQYVASQAETKGGKS</sequence>
<evidence type="ECO:0000256" key="1">
    <source>
        <dbReference type="SAM" id="Phobius"/>
    </source>
</evidence>
<keyword evidence="3" id="KW-1185">Reference proteome</keyword>
<proteinExistence type="predicted"/>